<feature type="non-terminal residue" evidence="1">
    <location>
        <position position="84"/>
    </location>
</feature>
<name>A0AAN5C9E3_9BILA</name>
<reference evidence="2" key="1">
    <citation type="submission" date="2022-10" db="EMBL/GenBank/DDBJ databases">
        <title>Genome assembly of Pristionchus species.</title>
        <authorList>
            <person name="Yoshida K."/>
            <person name="Sommer R.J."/>
        </authorList>
    </citation>
    <scope>NUCLEOTIDE SEQUENCE [LARGE SCALE GENOMIC DNA]</scope>
    <source>
        <strain evidence="2">RS5460</strain>
    </source>
</reference>
<sequence>RSTITRKPHAMQFSTRVLITTMDWTAIGVAIRSETERAPMEQLFTNLQRAGLFPESAEILIVVDAAAHSGSAGSALNTLLVLVS</sequence>
<comment type="caution">
    <text evidence="1">The sequence shown here is derived from an EMBL/GenBank/DDBJ whole genome shotgun (WGS) entry which is preliminary data.</text>
</comment>
<dbReference type="Proteomes" id="UP001328107">
    <property type="component" value="Unassembled WGS sequence"/>
</dbReference>
<protein>
    <submittedName>
        <fullName evidence="1">Uncharacterized protein</fullName>
    </submittedName>
</protein>
<accession>A0AAN5C9E3</accession>
<evidence type="ECO:0000313" key="1">
    <source>
        <dbReference type="EMBL" id="GMR35615.1"/>
    </source>
</evidence>
<feature type="non-terminal residue" evidence="1">
    <location>
        <position position="1"/>
    </location>
</feature>
<proteinExistence type="predicted"/>
<organism evidence="1 2">
    <name type="scientific">Pristionchus mayeri</name>
    <dbReference type="NCBI Taxonomy" id="1317129"/>
    <lineage>
        <taxon>Eukaryota</taxon>
        <taxon>Metazoa</taxon>
        <taxon>Ecdysozoa</taxon>
        <taxon>Nematoda</taxon>
        <taxon>Chromadorea</taxon>
        <taxon>Rhabditida</taxon>
        <taxon>Rhabditina</taxon>
        <taxon>Diplogasteromorpha</taxon>
        <taxon>Diplogasteroidea</taxon>
        <taxon>Neodiplogasteridae</taxon>
        <taxon>Pristionchus</taxon>
    </lineage>
</organism>
<dbReference type="EMBL" id="BTRK01000002">
    <property type="protein sequence ID" value="GMR35615.1"/>
    <property type="molecule type" value="Genomic_DNA"/>
</dbReference>
<dbReference type="AlphaFoldDB" id="A0AAN5C9E3"/>
<keyword evidence="2" id="KW-1185">Reference proteome</keyword>
<evidence type="ECO:0000313" key="2">
    <source>
        <dbReference type="Proteomes" id="UP001328107"/>
    </source>
</evidence>
<gene>
    <name evidence="1" type="ORF">PMAYCL1PPCAC_05810</name>
</gene>